<dbReference type="PANTHER" id="PTHR11863">
    <property type="entry name" value="STEROL DESATURASE"/>
    <property type="match status" value="1"/>
</dbReference>
<evidence type="ECO:0000256" key="5">
    <source>
        <dbReference type="SAM" id="Phobius"/>
    </source>
</evidence>
<keyword evidence="8" id="KW-1185">Reference proteome</keyword>
<feature type="transmembrane region" description="Helical" evidence="5">
    <location>
        <begin position="99"/>
        <end position="117"/>
    </location>
</feature>
<evidence type="ECO:0000256" key="1">
    <source>
        <dbReference type="ARBA" id="ARBA00004370"/>
    </source>
</evidence>
<sequence length="277" mass="32123">MQANWLEAIAADYQWKLSAITLMAIFAVNFVLAKMVLLVPAFREEDARNRKAYAAKMEKPNYAANQKWNRKWGGFFVAVIFALIMPFCVTLEAQPWWKFLVDVFVILMVYDFVYYLTHRFAFHDANGRQGPLTWMHAVHHRQHNPCRGDSSYIHPLEVAIGLGLYVGTIFVLSRFMGDFHVVTVVMTWLVFSQVNLHNHDLWKSDRFPFRYLNYSAEMHHNHHAKFTGGNFATITLLYDWMFGTLDHGDEHRARIKAKAARAEAKAQQQALEEQAPA</sequence>
<feature type="transmembrane region" description="Helical" evidence="5">
    <location>
        <begin position="72"/>
        <end position="93"/>
    </location>
</feature>
<dbReference type="InterPro" id="IPR006694">
    <property type="entry name" value="Fatty_acid_hydroxylase"/>
</dbReference>
<reference evidence="7 8" key="1">
    <citation type="submission" date="2024-07" db="EMBL/GenBank/DDBJ databases">
        <title>Novosphingobium kalidii RD2P27.</title>
        <authorList>
            <person name="Sun J.-Q."/>
        </authorList>
    </citation>
    <scope>NUCLEOTIDE SEQUENCE [LARGE SCALE GENOMIC DNA]</scope>
    <source>
        <strain evidence="7 8">RD2P27</strain>
    </source>
</reference>
<keyword evidence="4 5" id="KW-0472">Membrane</keyword>
<dbReference type="InterPro" id="IPR050307">
    <property type="entry name" value="Sterol_Desaturase_Related"/>
</dbReference>
<proteinExistence type="predicted"/>
<feature type="domain" description="Fatty acid hydroxylase" evidence="6">
    <location>
        <begin position="104"/>
        <end position="244"/>
    </location>
</feature>
<comment type="subcellular location">
    <subcellularLocation>
        <location evidence="1">Membrane</location>
    </subcellularLocation>
</comment>
<evidence type="ECO:0000313" key="7">
    <source>
        <dbReference type="EMBL" id="MET1757182.1"/>
    </source>
</evidence>
<comment type="caution">
    <text evidence="7">The sequence shown here is derived from an EMBL/GenBank/DDBJ whole genome shotgun (WGS) entry which is preliminary data.</text>
</comment>
<evidence type="ECO:0000256" key="2">
    <source>
        <dbReference type="ARBA" id="ARBA00022692"/>
    </source>
</evidence>
<keyword evidence="2 5" id="KW-0812">Transmembrane</keyword>
<evidence type="ECO:0000313" key="8">
    <source>
        <dbReference type="Proteomes" id="UP001548713"/>
    </source>
</evidence>
<dbReference type="RefSeq" id="WP_353985661.1">
    <property type="nucleotide sequence ID" value="NZ_JBEWLY010000027.1"/>
</dbReference>
<organism evidence="7 8">
    <name type="scientific">Novosphingobium kalidii</name>
    <dbReference type="NCBI Taxonomy" id="3230299"/>
    <lineage>
        <taxon>Bacteria</taxon>
        <taxon>Pseudomonadati</taxon>
        <taxon>Pseudomonadota</taxon>
        <taxon>Alphaproteobacteria</taxon>
        <taxon>Sphingomonadales</taxon>
        <taxon>Sphingomonadaceae</taxon>
        <taxon>Novosphingobium</taxon>
    </lineage>
</organism>
<dbReference type="EMBL" id="JBEWLY010000027">
    <property type="protein sequence ID" value="MET1757182.1"/>
    <property type="molecule type" value="Genomic_DNA"/>
</dbReference>
<evidence type="ECO:0000256" key="4">
    <source>
        <dbReference type="ARBA" id="ARBA00023136"/>
    </source>
</evidence>
<feature type="transmembrane region" description="Helical" evidence="5">
    <location>
        <begin position="20"/>
        <end position="42"/>
    </location>
</feature>
<evidence type="ECO:0000256" key="3">
    <source>
        <dbReference type="ARBA" id="ARBA00022989"/>
    </source>
</evidence>
<keyword evidence="3 5" id="KW-1133">Transmembrane helix</keyword>
<accession>A0ABV2D5Q4</accession>
<feature type="transmembrane region" description="Helical" evidence="5">
    <location>
        <begin position="152"/>
        <end position="173"/>
    </location>
</feature>
<gene>
    <name evidence="7" type="ORF">ABVV53_17215</name>
</gene>
<evidence type="ECO:0000259" key="6">
    <source>
        <dbReference type="Pfam" id="PF04116"/>
    </source>
</evidence>
<name>A0ABV2D5Q4_9SPHN</name>
<dbReference type="Proteomes" id="UP001548713">
    <property type="component" value="Unassembled WGS sequence"/>
</dbReference>
<protein>
    <submittedName>
        <fullName evidence="7">Sterol desaturase family protein</fullName>
    </submittedName>
</protein>
<dbReference type="Pfam" id="PF04116">
    <property type="entry name" value="FA_hydroxylase"/>
    <property type="match status" value="1"/>
</dbReference>